<evidence type="ECO:0000259" key="2">
    <source>
        <dbReference type="Pfam" id="PF10908"/>
    </source>
</evidence>
<evidence type="ECO:0000313" key="4">
    <source>
        <dbReference type="Proteomes" id="UP000241421"/>
    </source>
</evidence>
<comment type="caution">
    <text evidence="3">The sequence shown here is derived from an EMBL/GenBank/DDBJ whole genome shotgun (WGS) entry which is preliminary data.</text>
</comment>
<feature type="compositionally biased region" description="Polar residues" evidence="1">
    <location>
        <begin position="17"/>
        <end position="27"/>
    </location>
</feature>
<keyword evidence="4" id="KW-1185">Reference proteome</keyword>
<organism evidence="3 4">
    <name type="scientific">Massilia glaciei</name>
    <dbReference type="NCBI Taxonomy" id="1524097"/>
    <lineage>
        <taxon>Bacteria</taxon>
        <taxon>Pseudomonadati</taxon>
        <taxon>Pseudomonadota</taxon>
        <taxon>Betaproteobacteria</taxon>
        <taxon>Burkholderiales</taxon>
        <taxon>Oxalobacteraceae</taxon>
        <taxon>Telluria group</taxon>
        <taxon>Massilia</taxon>
    </lineage>
</organism>
<dbReference type="InterPro" id="IPR021225">
    <property type="entry name" value="Tlde1_dom"/>
</dbReference>
<proteinExistence type="predicted"/>
<evidence type="ECO:0000313" key="3">
    <source>
        <dbReference type="EMBL" id="PWF49149.1"/>
    </source>
</evidence>
<reference evidence="3 4" key="1">
    <citation type="submission" date="2018-04" db="EMBL/GenBank/DDBJ databases">
        <title>Massilia violaceinigra sp. nov., a novel purple-pigmented bacterium isolated from Tianshan glacier, Xinjiang, China.</title>
        <authorList>
            <person name="Wang H."/>
        </authorList>
    </citation>
    <scope>NUCLEOTIDE SEQUENCE [LARGE SCALE GENOMIC DNA]</scope>
    <source>
        <strain evidence="3 4">B448-2</strain>
    </source>
</reference>
<sequence>MRSAPTIKATSGRGEHQNNSNYEQLSDQGPIPRGAYEIIPSQIDDPSLIADLRRNFRDTPAEGGGDWGDWRARIYPLPGTNRFFRTGFYLHGGYLDGSAGCIDIGGGIFGNNKLLKDLKRDPNNRVPLTVR</sequence>
<dbReference type="EMBL" id="PXWF02000113">
    <property type="protein sequence ID" value="PWF49149.1"/>
    <property type="molecule type" value="Genomic_DNA"/>
</dbReference>
<accession>A0A2U2HNU4</accession>
<name>A0A2U2HNU4_9BURK</name>
<dbReference type="Proteomes" id="UP000241421">
    <property type="component" value="Unassembled WGS sequence"/>
</dbReference>
<gene>
    <name evidence="3" type="ORF">C7C56_008100</name>
</gene>
<evidence type="ECO:0000256" key="1">
    <source>
        <dbReference type="SAM" id="MobiDB-lite"/>
    </source>
</evidence>
<protein>
    <submittedName>
        <fullName evidence="3">DUF2778 domain-containing protein</fullName>
    </submittedName>
</protein>
<dbReference type="AlphaFoldDB" id="A0A2U2HNU4"/>
<feature type="domain" description="Tlde1" evidence="2">
    <location>
        <begin position="7"/>
        <end position="104"/>
    </location>
</feature>
<feature type="region of interest" description="Disordered" evidence="1">
    <location>
        <begin position="1"/>
        <end position="34"/>
    </location>
</feature>
<dbReference type="Pfam" id="PF10908">
    <property type="entry name" value="Tlde1_dom"/>
    <property type="match status" value="1"/>
</dbReference>